<dbReference type="Pfam" id="PF00501">
    <property type="entry name" value="AMP-binding"/>
    <property type="match status" value="1"/>
</dbReference>
<feature type="domain" description="Carrier" evidence="1">
    <location>
        <begin position="502"/>
        <end position="577"/>
    </location>
</feature>
<dbReference type="PROSITE" id="PS00455">
    <property type="entry name" value="AMP_BINDING"/>
    <property type="match status" value="1"/>
</dbReference>
<dbReference type="Gene3D" id="1.10.1200.10">
    <property type="entry name" value="ACP-like"/>
    <property type="match status" value="1"/>
</dbReference>
<dbReference type="NCBIfam" id="TIGR01733">
    <property type="entry name" value="AA-adenyl-dom"/>
    <property type="match status" value="1"/>
</dbReference>
<dbReference type="SUPFAM" id="SSF56801">
    <property type="entry name" value="Acetyl-CoA synthetase-like"/>
    <property type="match status" value="1"/>
</dbReference>
<protein>
    <submittedName>
        <fullName evidence="2">Putative linear gramicidin synthetase LgrC</fullName>
    </submittedName>
</protein>
<sequence>MKITENSTVGAHWQEAVSRYSTSCAVSDEVCSLTYQQADVRMGRLRAYLKAEGIKAGQVVGIDTFNCADFWVAVMAIVTSGCAYLPLPPQYPEERKNFMLSDSKAVYRFTREEIERICGDENAAYSGEVSDDPESPCYVIYTSGTTGKPKGVMIRQKWLMNLCRWNIEVTGLTADSRVLSLNALCFDASVKNIFSPMMVGAGLLMNIERPMDIAALYSYISKHQPTHINATPALLELLAEEAAADNYSGMKTLRCIMSGGEAFRKKPLAALCGAVKGIRVLNVYGPTECTSVTTCHQVTADELADSAAAVPIGRPIGGKKVLTVGNDGRRCAAGEQGELYIGGIGTAEGYLDRPELTAEKFVMYENERYYRSGDLCSIDADGAVHYFGRIDTQIKLNGYRIETGEIAAAAEAVSGIKSAAVIFEDEKLTLCYTAEGETEVSKIKEVLAGTLPTYMLPAQYLELEKLPVTERGKTDLAKLKEICREHFGKAEGGVQERPQQENAAQDMTSQVIGIWARLLGRQDIKPADNFFDVGGNSLKLYKMGKLMEREFGVPIDPMDLMELSSAKKTAEYISGLKGAVK</sequence>
<dbReference type="RefSeq" id="WP_002851533.1">
    <property type="nucleotide sequence ID" value="NZ_ADKM02000110.1"/>
</dbReference>
<dbReference type="Gene3D" id="3.40.50.12780">
    <property type="entry name" value="N-terminal domain of ligase-like"/>
    <property type="match status" value="1"/>
</dbReference>
<dbReference type="PROSITE" id="PS50075">
    <property type="entry name" value="CARRIER"/>
    <property type="match status" value="1"/>
</dbReference>
<dbReference type="InterPro" id="IPR009081">
    <property type="entry name" value="PP-bd_ACP"/>
</dbReference>
<dbReference type="OrthoDB" id="9778383at2"/>
<dbReference type="InterPro" id="IPR020459">
    <property type="entry name" value="AMP-binding"/>
</dbReference>
<evidence type="ECO:0000313" key="2">
    <source>
        <dbReference type="EMBL" id="EGC02151.1"/>
    </source>
</evidence>
<reference evidence="2 3" key="1">
    <citation type="submission" date="2011-02" db="EMBL/GenBank/DDBJ databases">
        <authorList>
            <person name="Nelson K.E."/>
            <person name="Sutton G."/>
            <person name="Torralba M."/>
            <person name="Durkin S."/>
            <person name="Harkins D."/>
            <person name="Montgomery R."/>
            <person name="Ziemer C."/>
            <person name="Klaassens E."/>
            <person name="Ocuiv P."/>
            <person name="Morrison M."/>
        </authorList>
    </citation>
    <scope>NUCLEOTIDE SEQUENCE [LARGE SCALE GENOMIC DNA]</scope>
    <source>
        <strain evidence="2 3">8</strain>
    </source>
</reference>
<dbReference type="CDD" id="cd05930">
    <property type="entry name" value="A_NRPS"/>
    <property type="match status" value="1"/>
</dbReference>
<dbReference type="InterPro" id="IPR010071">
    <property type="entry name" value="AA_adenyl_dom"/>
</dbReference>
<proteinExistence type="predicted"/>
<dbReference type="STRING" id="246199.CUS_5644"/>
<dbReference type="Pfam" id="PF00550">
    <property type="entry name" value="PP-binding"/>
    <property type="match status" value="1"/>
</dbReference>
<gene>
    <name evidence="2" type="ORF">CUS_5644</name>
</gene>
<evidence type="ECO:0000313" key="3">
    <source>
        <dbReference type="Proteomes" id="UP000004259"/>
    </source>
</evidence>
<dbReference type="Gene3D" id="3.30.300.30">
    <property type="match status" value="1"/>
</dbReference>
<dbReference type="InterPro" id="IPR036736">
    <property type="entry name" value="ACP-like_sf"/>
</dbReference>
<dbReference type="GO" id="GO:0031177">
    <property type="term" value="F:phosphopantetheine binding"/>
    <property type="evidence" value="ECO:0007669"/>
    <property type="project" value="TreeGrafter"/>
</dbReference>
<dbReference type="GO" id="GO:0043041">
    <property type="term" value="P:amino acid activation for nonribosomal peptide biosynthetic process"/>
    <property type="evidence" value="ECO:0007669"/>
    <property type="project" value="TreeGrafter"/>
</dbReference>
<dbReference type="AlphaFoldDB" id="E9SEY9"/>
<dbReference type="GO" id="GO:0005737">
    <property type="term" value="C:cytoplasm"/>
    <property type="evidence" value="ECO:0007669"/>
    <property type="project" value="TreeGrafter"/>
</dbReference>
<comment type="caution">
    <text evidence="2">The sequence shown here is derived from an EMBL/GenBank/DDBJ whole genome shotgun (WGS) entry which is preliminary data.</text>
</comment>
<organism evidence="2 3">
    <name type="scientific">Ruminococcus albus 8</name>
    <dbReference type="NCBI Taxonomy" id="246199"/>
    <lineage>
        <taxon>Bacteria</taxon>
        <taxon>Bacillati</taxon>
        <taxon>Bacillota</taxon>
        <taxon>Clostridia</taxon>
        <taxon>Eubacteriales</taxon>
        <taxon>Oscillospiraceae</taxon>
        <taxon>Ruminococcus</taxon>
    </lineage>
</organism>
<dbReference type="PANTHER" id="PTHR45527">
    <property type="entry name" value="NONRIBOSOMAL PEPTIDE SYNTHETASE"/>
    <property type="match status" value="1"/>
</dbReference>
<dbReference type="SUPFAM" id="SSF47336">
    <property type="entry name" value="ACP-like"/>
    <property type="match status" value="1"/>
</dbReference>
<accession>E9SEY9</accession>
<keyword evidence="3" id="KW-1185">Reference proteome</keyword>
<evidence type="ECO:0000259" key="1">
    <source>
        <dbReference type="PROSITE" id="PS50075"/>
    </source>
</evidence>
<dbReference type="PANTHER" id="PTHR45527:SF1">
    <property type="entry name" value="FATTY ACID SYNTHASE"/>
    <property type="match status" value="1"/>
</dbReference>
<dbReference type="InterPro" id="IPR000873">
    <property type="entry name" value="AMP-dep_synth/lig_dom"/>
</dbReference>
<dbReference type="EMBL" id="ADKM02000110">
    <property type="protein sequence ID" value="EGC02151.1"/>
    <property type="molecule type" value="Genomic_DNA"/>
</dbReference>
<dbReference type="eggNOG" id="COG1020">
    <property type="taxonomic scope" value="Bacteria"/>
</dbReference>
<dbReference type="PRINTS" id="PR00154">
    <property type="entry name" value="AMPBINDING"/>
</dbReference>
<dbReference type="InterPro" id="IPR045851">
    <property type="entry name" value="AMP-bd_C_sf"/>
</dbReference>
<dbReference type="Proteomes" id="UP000004259">
    <property type="component" value="Unassembled WGS sequence"/>
</dbReference>
<dbReference type="GO" id="GO:0044550">
    <property type="term" value="P:secondary metabolite biosynthetic process"/>
    <property type="evidence" value="ECO:0007669"/>
    <property type="project" value="TreeGrafter"/>
</dbReference>
<dbReference type="InterPro" id="IPR020845">
    <property type="entry name" value="AMP-binding_CS"/>
</dbReference>
<name>E9SEY9_RUMAL</name>
<dbReference type="InterPro" id="IPR042099">
    <property type="entry name" value="ANL_N_sf"/>
</dbReference>